<keyword evidence="1" id="KW-1133">Transmembrane helix</keyword>
<reference evidence="2 3" key="1">
    <citation type="submission" date="2011-02" db="EMBL/GenBank/DDBJ databases">
        <title>The Genome Sequence of Sphaeroforma arctica JP610.</title>
        <authorList>
            <consortium name="The Broad Institute Genome Sequencing Platform"/>
            <person name="Russ C."/>
            <person name="Cuomo C."/>
            <person name="Young S.K."/>
            <person name="Zeng Q."/>
            <person name="Gargeya S."/>
            <person name="Alvarado L."/>
            <person name="Berlin A."/>
            <person name="Chapman S.B."/>
            <person name="Chen Z."/>
            <person name="Freedman E."/>
            <person name="Gellesch M."/>
            <person name="Goldberg J."/>
            <person name="Griggs A."/>
            <person name="Gujja S."/>
            <person name="Heilman E."/>
            <person name="Heiman D."/>
            <person name="Howarth C."/>
            <person name="Mehta T."/>
            <person name="Neiman D."/>
            <person name="Pearson M."/>
            <person name="Roberts A."/>
            <person name="Saif S."/>
            <person name="Shea T."/>
            <person name="Shenoy N."/>
            <person name="Sisk P."/>
            <person name="Stolte C."/>
            <person name="Sykes S."/>
            <person name="White J."/>
            <person name="Yandava C."/>
            <person name="Burger G."/>
            <person name="Gray M.W."/>
            <person name="Holland P.W.H."/>
            <person name="King N."/>
            <person name="Lang F.B.F."/>
            <person name="Roger A.J."/>
            <person name="Ruiz-Trillo I."/>
            <person name="Haas B."/>
            <person name="Nusbaum C."/>
            <person name="Birren B."/>
        </authorList>
    </citation>
    <scope>NUCLEOTIDE SEQUENCE [LARGE SCALE GENOMIC DNA]</scope>
    <source>
        <strain evidence="2 3">JP610</strain>
    </source>
</reference>
<evidence type="ECO:0000313" key="3">
    <source>
        <dbReference type="Proteomes" id="UP000054560"/>
    </source>
</evidence>
<protein>
    <submittedName>
        <fullName evidence="2">Uncharacterized protein</fullName>
    </submittedName>
</protein>
<organism evidence="2 3">
    <name type="scientific">Sphaeroforma arctica JP610</name>
    <dbReference type="NCBI Taxonomy" id="667725"/>
    <lineage>
        <taxon>Eukaryota</taxon>
        <taxon>Ichthyosporea</taxon>
        <taxon>Ichthyophonida</taxon>
        <taxon>Sphaeroforma</taxon>
    </lineage>
</organism>
<keyword evidence="1" id="KW-0812">Transmembrane</keyword>
<evidence type="ECO:0000256" key="1">
    <source>
        <dbReference type="SAM" id="Phobius"/>
    </source>
</evidence>
<dbReference type="PROSITE" id="PS51257">
    <property type="entry name" value="PROKAR_LIPOPROTEIN"/>
    <property type="match status" value="1"/>
</dbReference>
<dbReference type="AlphaFoldDB" id="A0A0L0FY10"/>
<feature type="non-terminal residue" evidence="2">
    <location>
        <position position="83"/>
    </location>
</feature>
<accession>A0A0L0FY10</accession>
<sequence>MFEKALEGLRTSEDLYVDSIHFGVVLSTGCLGLLKQPSLAFVQQYVKRFWRNGYFENVLHYMFLFKEERNPHAMDKMLDDITQ</sequence>
<keyword evidence="1" id="KW-0472">Membrane</keyword>
<proteinExistence type="predicted"/>
<keyword evidence="3" id="KW-1185">Reference proteome</keyword>
<dbReference type="GeneID" id="25907313"/>
<evidence type="ECO:0000313" key="2">
    <source>
        <dbReference type="EMBL" id="KNC80848.1"/>
    </source>
</evidence>
<dbReference type="RefSeq" id="XP_014154750.1">
    <property type="nucleotide sequence ID" value="XM_014299275.1"/>
</dbReference>
<dbReference type="EMBL" id="KQ242100">
    <property type="protein sequence ID" value="KNC80848.1"/>
    <property type="molecule type" value="Genomic_DNA"/>
</dbReference>
<gene>
    <name evidence="2" type="ORF">SARC_06809</name>
</gene>
<feature type="transmembrane region" description="Helical" evidence="1">
    <location>
        <begin position="20"/>
        <end position="42"/>
    </location>
</feature>
<dbReference type="Proteomes" id="UP000054560">
    <property type="component" value="Unassembled WGS sequence"/>
</dbReference>
<name>A0A0L0FY10_9EUKA</name>